<reference evidence="1 2" key="1">
    <citation type="submission" date="2016-11" db="EMBL/GenBank/DDBJ databases">
        <authorList>
            <person name="Klemetsen T."/>
        </authorList>
    </citation>
    <scope>NUCLEOTIDE SEQUENCE [LARGE SCALE GENOMIC DNA]</scope>
    <source>
        <strain evidence="1">MT 2528</strain>
    </source>
</reference>
<dbReference type="RefSeq" id="WP_075473510.1">
    <property type="nucleotide sequence ID" value="NZ_CAWQZC010000005.1"/>
</dbReference>
<evidence type="ECO:0000313" key="2">
    <source>
        <dbReference type="Proteomes" id="UP000182660"/>
    </source>
</evidence>
<evidence type="ECO:0000313" key="1">
    <source>
        <dbReference type="EMBL" id="SGZ01251.1"/>
    </source>
</evidence>
<dbReference type="Pfam" id="PF09618">
    <property type="entry name" value="Cas_Csy4"/>
    <property type="match status" value="1"/>
</dbReference>
<proteinExistence type="predicted"/>
<sequence length="191" mass="21888">MKYYLDITLLPDAETNLGFLWYKVYQQVHIALVENKVAKNQSEVAVSFPEYGSKFPLGAKLRLLADTKEKLELLNVGKWLKRLADYVHCTSIKDVPDTVSSFTCFNRFQVAPNKERIARRRVKRHGGTLDEALAYFENYEEQLSKLPFINMNSLSESKKFKLFVNKIDVSGQCNGDFDCYGLSKVATVPLF</sequence>
<name>A0ABY1HIS5_9GAMM</name>
<evidence type="ECO:0008006" key="3">
    <source>
        <dbReference type="Google" id="ProtNLM"/>
    </source>
</evidence>
<organism evidence="1 2">
    <name type="scientific">Moritella viscosa</name>
    <dbReference type="NCBI Taxonomy" id="80854"/>
    <lineage>
        <taxon>Bacteria</taxon>
        <taxon>Pseudomonadati</taxon>
        <taxon>Pseudomonadota</taxon>
        <taxon>Gammaproteobacteria</taxon>
        <taxon>Alteromonadales</taxon>
        <taxon>Moritellaceae</taxon>
        <taxon>Moritella</taxon>
    </lineage>
</organism>
<dbReference type="CDD" id="cd09739">
    <property type="entry name" value="Cas6_I-F"/>
    <property type="match status" value="1"/>
</dbReference>
<dbReference type="InterPro" id="IPR013396">
    <property type="entry name" value="CRISPR-assoc_prot_Csy4"/>
</dbReference>
<keyword evidence="2" id="KW-1185">Reference proteome</keyword>
<dbReference type="GeneID" id="61297979"/>
<dbReference type="NCBIfam" id="TIGR02563">
    <property type="entry name" value="cas_Csy4"/>
    <property type="match status" value="1"/>
</dbReference>
<dbReference type="Gene3D" id="3.30.70.2540">
    <property type="entry name" value="CRISPR-associated endoribonuclease Cas6/Csy4"/>
    <property type="match status" value="1"/>
</dbReference>
<dbReference type="InterPro" id="IPR042564">
    <property type="entry name" value="CRISPR-Cas6/Csy4_sf"/>
</dbReference>
<dbReference type="Proteomes" id="UP000182660">
    <property type="component" value="Unassembled WGS sequence"/>
</dbReference>
<dbReference type="EMBL" id="FPLJ01000106">
    <property type="protein sequence ID" value="SGZ01251.1"/>
    <property type="molecule type" value="Genomic_DNA"/>
</dbReference>
<comment type="caution">
    <text evidence="1">The sequence shown here is derived from an EMBL/GenBank/DDBJ whole genome shotgun (WGS) entry which is preliminary data.</text>
</comment>
<protein>
    <recommendedName>
        <fullName evidence="3">CRISPR-associated protein, Csy4 family</fullName>
    </recommendedName>
</protein>
<gene>
    <name evidence="1" type="ORF">MT2528_4194</name>
</gene>
<accession>A0ABY1HIS5</accession>